<keyword evidence="2" id="KW-0813">Transport</keyword>
<dbReference type="PROSITE" id="PS50893">
    <property type="entry name" value="ABC_TRANSPORTER_2"/>
    <property type="match status" value="1"/>
</dbReference>
<evidence type="ECO:0000256" key="3">
    <source>
        <dbReference type="ARBA" id="ARBA00022741"/>
    </source>
</evidence>
<accession>A0A919RXI3</accession>
<proteinExistence type="inferred from homology"/>
<dbReference type="SUPFAM" id="SSF52540">
    <property type="entry name" value="P-loop containing nucleoside triphosphate hydrolases"/>
    <property type="match status" value="1"/>
</dbReference>
<dbReference type="InterPro" id="IPR017911">
    <property type="entry name" value="MacB-like_ATP-bd"/>
</dbReference>
<dbReference type="GO" id="GO:0016887">
    <property type="term" value="F:ATP hydrolysis activity"/>
    <property type="evidence" value="ECO:0007669"/>
    <property type="project" value="InterPro"/>
</dbReference>
<dbReference type="FunFam" id="3.40.50.300:FF:000032">
    <property type="entry name" value="Export ABC transporter ATP-binding protein"/>
    <property type="match status" value="1"/>
</dbReference>
<evidence type="ECO:0000259" key="5">
    <source>
        <dbReference type="PROSITE" id="PS50893"/>
    </source>
</evidence>
<keyword evidence="4 6" id="KW-0067">ATP-binding</keyword>
<protein>
    <submittedName>
        <fullName evidence="6">ABC transporter ATP-binding protein</fullName>
    </submittedName>
</protein>
<dbReference type="PANTHER" id="PTHR42798">
    <property type="entry name" value="LIPOPROTEIN-RELEASING SYSTEM ATP-BINDING PROTEIN LOLD"/>
    <property type="match status" value="1"/>
</dbReference>
<dbReference type="Proteomes" id="UP000679179">
    <property type="component" value="Unassembled WGS sequence"/>
</dbReference>
<evidence type="ECO:0000313" key="6">
    <source>
        <dbReference type="EMBL" id="GIM27358.1"/>
    </source>
</evidence>
<dbReference type="CDD" id="cd03255">
    <property type="entry name" value="ABC_MJ0796_LolCDE_FtsE"/>
    <property type="match status" value="1"/>
</dbReference>
<dbReference type="InterPro" id="IPR003439">
    <property type="entry name" value="ABC_transporter-like_ATP-bd"/>
</dbReference>
<comment type="similarity">
    <text evidence="1">Belongs to the ABC transporter superfamily.</text>
</comment>
<dbReference type="GO" id="GO:0022857">
    <property type="term" value="F:transmembrane transporter activity"/>
    <property type="evidence" value="ECO:0007669"/>
    <property type="project" value="UniProtKB-ARBA"/>
</dbReference>
<dbReference type="EMBL" id="BOPZ01000001">
    <property type="protein sequence ID" value="GIM27358.1"/>
    <property type="molecule type" value="Genomic_DNA"/>
</dbReference>
<dbReference type="GO" id="GO:0005524">
    <property type="term" value="F:ATP binding"/>
    <property type="evidence" value="ECO:0007669"/>
    <property type="project" value="UniProtKB-KW"/>
</dbReference>
<name>A0A919RXI3_9CLOT</name>
<dbReference type="RefSeq" id="WP_212902125.1">
    <property type="nucleotide sequence ID" value="NZ_BOPZ01000001.1"/>
</dbReference>
<dbReference type="PANTHER" id="PTHR42798:SF6">
    <property type="entry name" value="CELL DIVISION ATP-BINDING PROTEIN FTSE"/>
    <property type="match status" value="1"/>
</dbReference>
<dbReference type="GO" id="GO:0098796">
    <property type="term" value="C:membrane protein complex"/>
    <property type="evidence" value="ECO:0007669"/>
    <property type="project" value="UniProtKB-ARBA"/>
</dbReference>
<dbReference type="SMART" id="SM00382">
    <property type="entry name" value="AAA"/>
    <property type="match status" value="1"/>
</dbReference>
<keyword evidence="3" id="KW-0547">Nucleotide-binding</keyword>
<evidence type="ECO:0000313" key="7">
    <source>
        <dbReference type="Proteomes" id="UP000679179"/>
    </source>
</evidence>
<organism evidence="6 7">
    <name type="scientific">Clostridium polyendosporum</name>
    <dbReference type="NCBI Taxonomy" id="69208"/>
    <lineage>
        <taxon>Bacteria</taxon>
        <taxon>Bacillati</taxon>
        <taxon>Bacillota</taxon>
        <taxon>Clostridia</taxon>
        <taxon>Eubacteriales</taxon>
        <taxon>Clostridiaceae</taxon>
        <taxon>Clostridium</taxon>
    </lineage>
</organism>
<dbReference type="InterPro" id="IPR017871">
    <property type="entry name" value="ABC_transporter-like_CS"/>
</dbReference>
<sequence>MEDNLSEKEVIKMRNINKIYRMGSSDFKALDNVNLTINKGEYIAIVGPSGAGKSTLMNIIGCLDNPTSGEYILDELDTKCSDSKLAEIRNKKIGFIFQNYNLLPRLNVLENVELPLLYLGVSSNKVRQKAMEVLKKVGLETHIKHKPTELSGGQKQRVAIARALVTEPQIILADEPTGALDSKTGKEVLQMLKDLNKEGNTIVMITHDKEIASEAKRMITVKDGRITSDSWKEDEVAYETDETN</sequence>
<dbReference type="Pfam" id="PF00005">
    <property type="entry name" value="ABC_tran"/>
    <property type="match status" value="1"/>
</dbReference>
<evidence type="ECO:0000256" key="2">
    <source>
        <dbReference type="ARBA" id="ARBA00022448"/>
    </source>
</evidence>
<gene>
    <name evidence="6" type="ORF">CPJCM30710_00240</name>
</gene>
<comment type="caution">
    <text evidence="6">The sequence shown here is derived from an EMBL/GenBank/DDBJ whole genome shotgun (WGS) entry which is preliminary data.</text>
</comment>
<dbReference type="InterPro" id="IPR027417">
    <property type="entry name" value="P-loop_NTPase"/>
</dbReference>
<keyword evidence="7" id="KW-1185">Reference proteome</keyword>
<dbReference type="AlphaFoldDB" id="A0A919RXI3"/>
<feature type="domain" description="ABC transporter" evidence="5">
    <location>
        <begin position="11"/>
        <end position="243"/>
    </location>
</feature>
<dbReference type="PROSITE" id="PS00211">
    <property type="entry name" value="ABC_TRANSPORTER_1"/>
    <property type="match status" value="1"/>
</dbReference>
<dbReference type="Gene3D" id="3.40.50.300">
    <property type="entry name" value="P-loop containing nucleotide triphosphate hydrolases"/>
    <property type="match status" value="1"/>
</dbReference>
<reference evidence="6" key="1">
    <citation type="submission" date="2021-03" db="EMBL/GenBank/DDBJ databases">
        <title>Taxonomic study of Clostridium polyendosporum from meadow-gley soil under rice.</title>
        <authorList>
            <person name="Kobayashi H."/>
            <person name="Tanizawa Y."/>
            <person name="Yagura M."/>
        </authorList>
    </citation>
    <scope>NUCLEOTIDE SEQUENCE</scope>
    <source>
        <strain evidence="6">JCM 30710</strain>
    </source>
</reference>
<evidence type="ECO:0000256" key="1">
    <source>
        <dbReference type="ARBA" id="ARBA00005417"/>
    </source>
</evidence>
<evidence type="ECO:0000256" key="4">
    <source>
        <dbReference type="ARBA" id="ARBA00022840"/>
    </source>
</evidence>
<dbReference type="InterPro" id="IPR003593">
    <property type="entry name" value="AAA+_ATPase"/>
</dbReference>